<evidence type="ECO:0000313" key="13">
    <source>
        <dbReference type="EMBL" id="CAL4950376.1"/>
    </source>
</evidence>
<keyword evidence="7" id="KW-0378">Hydrolase</keyword>
<dbReference type="InterPro" id="IPR035952">
    <property type="entry name" value="Rhomboid-like_sf"/>
</dbReference>
<comment type="subcellular location">
    <subcellularLocation>
        <location evidence="1">Membrane</location>
        <topology evidence="1">Multi-pass membrane protein</topology>
    </subcellularLocation>
</comment>
<dbReference type="Pfam" id="PF01694">
    <property type="entry name" value="Rhomboid"/>
    <property type="match status" value="1"/>
</dbReference>
<dbReference type="GO" id="GO:0006508">
    <property type="term" value="P:proteolysis"/>
    <property type="evidence" value="ECO:0007669"/>
    <property type="project" value="UniProtKB-KW"/>
</dbReference>
<dbReference type="InterPro" id="IPR036443">
    <property type="entry name" value="Znf_RanBP2_sf"/>
</dbReference>
<dbReference type="PANTHER" id="PTHR43066">
    <property type="entry name" value="RHOMBOID-RELATED PROTEIN"/>
    <property type="match status" value="1"/>
</dbReference>
<keyword evidence="4" id="KW-0812">Transmembrane</keyword>
<dbReference type="Gene3D" id="1.20.1540.10">
    <property type="entry name" value="Rhomboid-like"/>
    <property type="match status" value="1"/>
</dbReference>
<evidence type="ECO:0000256" key="1">
    <source>
        <dbReference type="ARBA" id="ARBA00004141"/>
    </source>
</evidence>
<evidence type="ECO:0000256" key="11">
    <source>
        <dbReference type="PROSITE-ProRule" id="PRU00322"/>
    </source>
</evidence>
<gene>
    <name evidence="13" type="ORF">URODEC1_LOCUS38343</name>
</gene>
<comment type="similarity">
    <text evidence="2">Belongs to the peptidase S54 family.</text>
</comment>
<keyword evidence="8" id="KW-0862">Zinc</keyword>
<dbReference type="EMBL" id="OZ075127">
    <property type="protein sequence ID" value="CAL4950376.1"/>
    <property type="molecule type" value="Genomic_DNA"/>
</dbReference>
<accession>A0ABC8YUD3</accession>
<protein>
    <recommendedName>
        <fullName evidence="12">RanBP2-type domain-containing protein</fullName>
    </recommendedName>
</protein>
<feature type="domain" description="RanBP2-type" evidence="12">
    <location>
        <begin position="284"/>
        <end position="313"/>
    </location>
</feature>
<proteinExistence type="inferred from homology"/>
<evidence type="ECO:0000256" key="6">
    <source>
        <dbReference type="ARBA" id="ARBA00022771"/>
    </source>
</evidence>
<evidence type="ECO:0000256" key="3">
    <source>
        <dbReference type="ARBA" id="ARBA00022670"/>
    </source>
</evidence>
<dbReference type="InterPro" id="IPR001876">
    <property type="entry name" value="Znf_RanBP2"/>
</dbReference>
<evidence type="ECO:0000256" key="4">
    <source>
        <dbReference type="ARBA" id="ARBA00022692"/>
    </source>
</evidence>
<dbReference type="GO" id="GO:0008270">
    <property type="term" value="F:zinc ion binding"/>
    <property type="evidence" value="ECO:0007669"/>
    <property type="project" value="UniProtKB-KW"/>
</dbReference>
<evidence type="ECO:0000259" key="12">
    <source>
        <dbReference type="PROSITE" id="PS50199"/>
    </source>
</evidence>
<reference evidence="13 14" key="2">
    <citation type="submission" date="2024-10" db="EMBL/GenBank/DDBJ databases">
        <authorList>
            <person name="Ryan C."/>
        </authorList>
    </citation>
    <scope>NUCLEOTIDE SEQUENCE [LARGE SCALE GENOMIC DNA]</scope>
</reference>
<evidence type="ECO:0000256" key="7">
    <source>
        <dbReference type="ARBA" id="ARBA00022801"/>
    </source>
</evidence>
<sequence>MGSGMSSFRRPRGFVFDPIKGMIPLLGLQVVLEYGRRESSRPPVTAALLAANVLVFLRPGALDGILPRINEVALNYQHSLKFILSKKFFLSPFYHFSEPHLFGNMTSLLWMGVQLETYMGSAEFASMVAALLGLSQGITGLLSQILSLLGCNIAYYGHQTVGFSSVLFGMKVVLTAWPNRFTWLSGTLIPAKYAVWVELLLIQALYPKSSFLGHLGGLLAGQVYLWLKRSLKGRDRLALLISGGARVVTSQVRFAQKLLRSVLPQGHITGRGRVGCHLSARERPRGFWRCSTCTNYNSIATDICETCSTMRDDCAALQGQHHQARCNRELSIEELRRRRLDRLDR</sequence>
<name>A0ABC8YUD3_9POAL</name>
<evidence type="ECO:0000256" key="5">
    <source>
        <dbReference type="ARBA" id="ARBA00022723"/>
    </source>
</evidence>
<evidence type="ECO:0000256" key="2">
    <source>
        <dbReference type="ARBA" id="ARBA00009045"/>
    </source>
</evidence>
<dbReference type="SUPFAM" id="SSF144091">
    <property type="entry name" value="Rhomboid-like"/>
    <property type="match status" value="1"/>
</dbReference>
<evidence type="ECO:0000256" key="8">
    <source>
        <dbReference type="ARBA" id="ARBA00022833"/>
    </source>
</evidence>
<dbReference type="PROSITE" id="PS01358">
    <property type="entry name" value="ZF_RANBP2_1"/>
    <property type="match status" value="1"/>
</dbReference>
<keyword evidence="10" id="KW-0472">Membrane</keyword>
<organism evidence="13 14">
    <name type="scientific">Urochloa decumbens</name>
    <dbReference type="NCBI Taxonomy" id="240449"/>
    <lineage>
        <taxon>Eukaryota</taxon>
        <taxon>Viridiplantae</taxon>
        <taxon>Streptophyta</taxon>
        <taxon>Embryophyta</taxon>
        <taxon>Tracheophyta</taxon>
        <taxon>Spermatophyta</taxon>
        <taxon>Magnoliopsida</taxon>
        <taxon>Liliopsida</taxon>
        <taxon>Poales</taxon>
        <taxon>Poaceae</taxon>
        <taxon>PACMAD clade</taxon>
        <taxon>Panicoideae</taxon>
        <taxon>Panicodae</taxon>
        <taxon>Paniceae</taxon>
        <taxon>Melinidinae</taxon>
        <taxon>Urochloa</taxon>
    </lineage>
</organism>
<keyword evidence="6 11" id="KW-0863">Zinc-finger</keyword>
<keyword evidence="9" id="KW-1133">Transmembrane helix</keyword>
<keyword evidence="14" id="KW-1185">Reference proteome</keyword>
<dbReference type="PANTHER" id="PTHR43066:SF1">
    <property type="entry name" value="RHOMBOID PROTEIN 2"/>
    <property type="match status" value="1"/>
</dbReference>
<dbReference type="Proteomes" id="UP001497457">
    <property type="component" value="Chromosome 17b"/>
</dbReference>
<dbReference type="InterPro" id="IPR022764">
    <property type="entry name" value="Peptidase_S54_rhomboid_dom"/>
</dbReference>
<dbReference type="SUPFAM" id="SSF90209">
    <property type="entry name" value="Ran binding protein zinc finger-like"/>
    <property type="match status" value="1"/>
</dbReference>
<evidence type="ECO:0000313" key="14">
    <source>
        <dbReference type="Proteomes" id="UP001497457"/>
    </source>
</evidence>
<dbReference type="GO" id="GO:0008233">
    <property type="term" value="F:peptidase activity"/>
    <property type="evidence" value="ECO:0007669"/>
    <property type="project" value="UniProtKB-KW"/>
</dbReference>
<dbReference type="AlphaFoldDB" id="A0ABC8YUD3"/>
<evidence type="ECO:0000256" key="10">
    <source>
        <dbReference type="ARBA" id="ARBA00023136"/>
    </source>
</evidence>
<keyword evidence="5" id="KW-0479">Metal-binding</keyword>
<reference evidence="14" key="1">
    <citation type="submission" date="2024-06" db="EMBL/GenBank/DDBJ databases">
        <authorList>
            <person name="Ryan C."/>
        </authorList>
    </citation>
    <scope>NUCLEOTIDE SEQUENCE [LARGE SCALE GENOMIC DNA]</scope>
</reference>
<keyword evidence="3" id="KW-0645">Protease</keyword>
<dbReference type="PROSITE" id="PS50199">
    <property type="entry name" value="ZF_RANBP2_2"/>
    <property type="match status" value="1"/>
</dbReference>
<dbReference type="GO" id="GO:0016020">
    <property type="term" value="C:membrane"/>
    <property type="evidence" value="ECO:0007669"/>
    <property type="project" value="UniProtKB-SubCell"/>
</dbReference>
<evidence type="ECO:0000256" key="9">
    <source>
        <dbReference type="ARBA" id="ARBA00022989"/>
    </source>
</evidence>